<gene>
    <name evidence="1" type="ORF">CLOTH_14110</name>
</gene>
<keyword evidence="2" id="KW-1185">Reference proteome</keyword>
<protein>
    <submittedName>
        <fullName evidence="1">Uncharacterized protein</fullName>
    </submittedName>
</protein>
<proteinExistence type="predicted"/>
<sequence length="1425" mass="166224">MAKIKDIISLKKDIVFGGAVQTDWYYDKSKAKTISQSFIFHGPQFFGVTQDDVEYKTHKLMDTCSFTNLIANKLNDDEGNSIVLTIAGYGTGKSHLAVTLGNLFSHEKESDIYKDIVSNLRSADIDISENIEDKTSKPNLVIVLNGMKDFNLNYEILSTAKKVLSAYGYGEEIFSEYTKAYNIAQTFLDRNFENFKDKFLESTSKRGINVINLKKHLMENIYKDEIFDSINDVYSYVTGSPIRWDEGISSADVLGKLVDKMCGTSGHFNKILILFDEFGRYIEYASDYPNRAGDSALQQIFEVIQDSNNNILFIGFIQSDLKTYLARVNKTSNISRYIGRYEAGEKIYLSSNLETIFANLIKPKDIDLYSNYIESKLRNEKVEQKNKVLFNKINEWIPGAKGKGVWNNWEKFSNVILKGVYPFHPITTWMLSYLSDWYQQRSAINFLIGCFENIEEKEITEFGDLPVVLPIDIIKGDFFKELLLAESEGRQKSEYCTLYDRIYIKYKDKLNKTELDILSGILILKLGKFRTSNKEDVLLALEYITNIKSELLDGILTNLENNYGMIAYDEKTATFDFIEDATGINDFNRFIRRKKSNLESIDLELLLNNDIKQKLGINSYILTDFGARNNIKTSEWQYEQDIVTSKRIDNVYVQNLINDFNNSTNPSKPKGKIIYIYNNKDNNIDELNKLKDLYNQYNLDNYPIIWILLDDRENDLYNLLIDSSIIPKFTQEETMKFAKFMMMFTEKVNDGLVRQFNNMLQERNVFTNEGLKKSSLRIKNICNKRFEDLYKRIISFPFEGFANKNLGAPKKIHAAISKGILSGQLNYQWIQLQNKDIKNRIDIVLRNKMVGWGVLDDEFRIITPKNINLKSIYDEIRSMFDGNEVNLYDLYKKYTHPPYTFNDYSFALAIAIYIAVEGIEIKIFKGNKPIKTIDWVTEFYKEKDLDFKYLKDCKLVKVDLGEYLTRYKVICDKIERNTDIDICIKLKSELYQLLSEEEPPEEFKLKVEGCKMLINQGEKLYNKTKIFIGEMKHDLEKGIRELDFKHINKVALKCEKITPTIEEGLSYQYSEKYMTIFGDLLDKARDFIEKEYVNFLNKNAKCYSIAQVTGYEKWMKLLAEDLRSLGYDDYARLTINKLEEQLDNLDNIKKIQTINENVKNYLDIVKPSEYSTQEELLQWKKQGEELIDIVRYHDVLDKNDKEAYITSLETRLETNNKFLHNINNSIMDIIDRALEVTSIREAKNIINEIQYVMSKKLRPIDREEIETIGQVVQNLIKDIEEMDNIDKFNIKIDEAKLLKGKYEEFEDIVAVESIINSYIQSINDKIDELNIKWINMHLGFDIKDIDSWDSDMCFRWIKETRGTPEYLIDSTVSQYNEYKNKVDNRISSLNMDSILSMFRDLSLEKKEECISLLSNILEELSSKVN</sequence>
<reference evidence="1 2" key="1">
    <citation type="submission" date="2017-03" db="EMBL/GenBank/DDBJ databases">
        <title>Genome sequence of Clostridium thermoalcaliphilum DSM 7309.</title>
        <authorList>
            <person name="Poehlein A."/>
            <person name="Daniel R."/>
        </authorList>
    </citation>
    <scope>NUCLEOTIDE SEQUENCE [LARGE SCALE GENOMIC DNA]</scope>
    <source>
        <strain evidence="1 2">DSM 7309</strain>
    </source>
</reference>
<organism evidence="1 2">
    <name type="scientific">Alkalithermobacter paradoxus</name>
    <dbReference type="NCBI Taxonomy" id="29349"/>
    <lineage>
        <taxon>Bacteria</taxon>
        <taxon>Bacillati</taxon>
        <taxon>Bacillota</taxon>
        <taxon>Clostridia</taxon>
        <taxon>Peptostreptococcales</taxon>
        <taxon>Tepidibacteraceae</taxon>
        <taxon>Alkalithermobacter</taxon>
    </lineage>
</organism>
<dbReference type="RefSeq" id="WP_079412466.1">
    <property type="nucleotide sequence ID" value="NZ_MZGW01000004.1"/>
</dbReference>
<accession>A0A1V4I6N6</accession>
<name>A0A1V4I6N6_9FIRM</name>
<dbReference type="STRING" id="29349.CLOTH_14110"/>
<dbReference type="OrthoDB" id="856045at2"/>
<dbReference type="Proteomes" id="UP000190140">
    <property type="component" value="Unassembled WGS sequence"/>
</dbReference>
<dbReference type="EMBL" id="MZGW01000004">
    <property type="protein sequence ID" value="OPJ55652.1"/>
    <property type="molecule type" value="Genomic_DNA"/>
</dbReference>
<evidence type="ECO:0000313" key="1">
    <source>
        <dbReference type="EMBL" id="OPJ55652.1"/>
    </source>
</evidence>
<evidence type="ECO:0000313" key="2">
    <source>
        <dbReference type="Proteomes" id="UP000190140"/>
    </source>
</evidence>
<comment type="caution">
    <text evidence="1">The sequence shown here is derived from an EMBL/GenBank/DDBJ whole genome shotgun (WGS) entry which is preliminary data.</text>
</comment>